<evidence type="ECO:0000313" key="1">
    <source>
        <dbReference type="EMBL" id="PVX57411.1"/>
    </source>
</evidence>
<gene>
    <name evidence="1" type="ORF">C7379_10425</name>
</gene>
<reference evidence="1 2" key="1">
    <citation type="submission" date="2018-05" db="EMBL/GenBank/DDBJ databases">
        <title>Genomic Encyclopedia of Type Strains, Phase IV (KMG-IV): sequencing the most valuable type-strain genomes for metagenomic binning, comparative biology and taxonomic classification.</title>
        <authorList>
            <person name="Goeker M."/>
        </authorList>
    </citation>
    <scope>NUCLEOTIDE SEQUENCE [LARGE SCALE GENOMIC DNA]</scope>
    <source>
        <strain evidence="1 2">DSM 100333</strain>
    </source>
</reference>
<dbReference type="Pfam" id="PF07751">
    <property type="entry name" value="Abi_2"/>
    <property type="match status" value="1"/>
</dbReference>
<proteinExistence type="predicted"/>
<evidence type="ECO:0000313" key="2">
    <source>
        <dbReference type="Proteomes" id="UP000245870"/>
    </source>
</evidence>
<dbReference type="EMBL" id="QENY01000004">
    <property type="protein sequence ID" value="PVX57411.1"/>
    <property type="molecule type" value="Genomic_DNA"/>
</dbReference>
<dbReference type="InterPro" id="IPR011664">
    <property type="entry name" value="Abi_system_AbiD/AbiF-like"/>
</dbReference>
<name>A0A2U0UIL4_9BACT</name>
<accession>A0A2U0UIL4</accession>
<keyword evidence="2" id="KW-1185">Reference proteome</keyword>
<dbReference type="AlphaFoldDB" id="A0A2U0UIL4"/>
<sequence length="95" mass="11158">MDITDEEKAQHYLSHIGYYRLSAYMFPLLSIPKERQLFKPGVTFSKVMMLYRFDKKILLSSYTHIKQSILHSCHYANQNVTSVDYIANRPIEGIL</sequence>
<protein>
    <submittedName>
        <fullName evidence="1">Abi-like protein</fullName>
    </submittedName>
</protein>
<comment type="caution">
    <text evidence="1">The sequence shown here is derived from an EMBL/GenBank/DDBJ whole genome shotgun (WGS) entry which is preliminary data.</text>
</comment>
<organism evidence="1 2">
    <name type="scientific">Hallella colorans</name>
    <dbReference type="NCBI Taxonomy" id="1703337"/>
    <lineage>
        <taxon>Bacteria</taxon>
        <taxon>Pseudomonadati</taxon>
        <taxon>Bacteroidota</taxon>
        <taxon>Bacteroidia</taxon>
        <taxon>Bacteroidales</taxon>
        <taxon>Prevotellaceae</taxon>
        <taxon>Hallella</taxon>
    </lineage>
</organism>
<dbReference type="Proteomes" id="UP000245870">
    <property type="component" value="Unassembled WGS sequence"/>
</dbReference>